<dbReference type="Pfam" id="PF00881">
    <property type="entry name" value="Nitroreductase"/>
    <property type="match status" value="1"/>
</dbReference>
<evidence type="ECO:0000313" key="2">
    <source>
        <dbReference type="EMBL" id="GAF95321.1"/>
    </source>
</evidence>
<evidence type="ECO:0000259" key="1">
    <source>
        <dbReference type="Pfam" id="PF00881"/>
    </source>
</evidence>
<sequence length="182" mass="20639">MNSEIPLPPPSSVNMTYRDAIFSRCSVRSFKQMETVGDEELSTILWAAYGYRDDGSRTVPGIDDFYSNVIYVFREEAAYTYNPLNHSLVFFREGDLRRTVNWQHRAPIQLGLVWNKNIYSDENYSSIEIGEIGQNIYFMASALGLGTVTAGLTGFDEIDLPDNQVGRIVMPLGYPQKTPVFE</sequence>
<reference evidence="2" key="1">
    <citation type="journal article" date="2014" name="Front. Microbiol.">
        <title>High frequency of phylogenetically diverse reductive dehalogenase-homologous genes in deep subseafloor sedimentary metagenomes.</title>
        <authorList>
            <person name="Kawai M."/>
            <person name="Futagami T."/>
            <person name="Toyoda A."/>
            <person name="Takaki Y."/>
            <person name="Nishi S."/>
            <person name="Hori S."/>
            <person name="Arai W."/>
            <person name="Tsubouchi T."/>
            <person name="Morono Y."/>
            <person name="Uchiyama I."/>
            <person name="Ito T."/>
            <person name="Fujiyama A."/>
            <person name="Inagaki F."/>
            <person name="Takami H."/>
        </authorList>
    </citation>
    <scope>NUCLEOTIDE SEQUENCE</scope>
    <source>
        <strain evidence="2">Expedition CK06-06</strain>
    </source>
</reference>
<dbReference type="SUPFAM" id="SSF55469">
    <property type="entry name" value="FMN-dependent nitroreductase-like"/>
    <property type="match status" value="1"/>
</dbReference>
<dbReference type="EMBL" id="BARS01011932">
    <property type="protein sequence ID" value="GAF95321.1"/>
    <property type="molecule type" value="Genomic_DNA"/>
</dbReference>
<dbReference type="InterPro" id="IPR000415">
    <property type="entry name" value="Nitroreductase-like"/>
</dbReference>
<name>X0U7K1_9ZZZZ</name>
<feature type="domain" description="Nitroreductase" evidence="1">
    <location>
        <begin position="22"/>
        <end position="157"/>
    </location>
</feature>
<dbReference type="InterPro" id="IPR052544">
    <property type="entry name" value="Bacteriocin_Proc_Enz"/>
</dbReference>
<dbReference type="InterPro" id="IPR029479">
    <property type="entry name" value="Nitroreductase"/>
</dbReference>
<dbReference type="PANTHER" id="PTHR43745">
    <property type="entry name" value="NITROREDUCTASE MJ1384-RELATED"/>
    <property type="match status" value="1"/>
</dbReference>
<dbReference type="Gene3D" id="3.40.109.10">
    <property type="entry name" value="NADH Oxidase"/>
    <property type="match status" value="1"/>
</dbReference>
<comment type="caution">
    <text evidence="2">The sequence shown here is derived from an EMBL/GenBank/DDBJ whole genome shotgun (WGS) entry which is preliminary data.</text>
</comment>
<organism evidence="2">
    <name type="scientific">marine sediment metagenome</name>
    <dbReference type="NCBI Taxonomy" id="412755"/>
    <lineage>
        <taxon>unclassified sequences</taxon>
        <taxon>metagenomes</taxon>
        <taxon>ecological metagenomes</taxon>
    </lineage>
</organism>
<dbReference type="PANTHER" id="PTHR43745:SF2">
    <property type="entry name" value="NITROREDUCTASE MJ1384-RELATED"/>
    <property type="match status" value="1"/>
</dbReference>
<dbReference type="GO" id="GO:0016491">
    <property type="term" value="F:oxidoreductase activity"/>
    <property type="evidence" value="ECO:0007669"/>
    <property type="project" value="InterPro"/>
</dbReference>
<gene>
    <name evidence="2" type="ORF">S01H1_21503</name>
</gene>
<accession>X0U7K1</accession>
<protein>
    <recommendedName>
        <fullName evidence="1">Nitroreductase domain-containing protein</fullName>
    </recommendedName>
</protein>
<proteinExistence type="predicted"/>
<dbReference type="AlphaFoldDB" id="X0U7K1"/>